<evidence type="ECO:0000256" key="2">
    <source>
        <dbReference type="ARBA" id="ARBA00022729"/>
    </source>
</evidence>
<gene>
    <name evidence="4" type="ORF">ACFQ3L_09185</name>
</gene>
<evidence type="ECO:0000313" key="4">
    <source>
        <dbReference type="EMBL" id="MFD1393737.1"/>
    </source>
</evidence>
<evidence type="ECO:0000256" key="3">
    <source>
        <dbReference type="SAM" id="SignalP"/>
    </source>
</evidence>
<comment type="similarity">
    <text evidence="1">Belongs to the phosphate/phosphite/phosphonate binding protein family.</text>
</comment>
<evidence type="ECO:0000256" key="1">
    <source>
        <dbReference type="ARBA" id="ARBA00007162"/>
    </source>
</evidence>
<dbReference type="PROSITE" id="PS51257">
    <property type="entry name" value="PROKAR_LIPOPROTEIN"/>
    <property type="match status" value="1"/>
</dbReference>
<organism evidence="4 5">
    <name type="scientific">Lacticaseibacillus jixianensis</name>
    <dbReference type="NCBI Taxonomy" id="2486012"/>
    <lineage>
        <taxon>Bacteria</taxon>
        <taxon>Bacillati</taxon>
        <taxon>Bacillota</taxon>
        <taxon>Bacilli</taxon>
        <taxon>Lactobacillales</taxon>
        <taxon>Lactobacillaceae</taxon>
        <taxon>Lacticaseibacillus</taxon>
    </lineage>
</organism>
<protein>
    <submittedName>
        <fullName evidence="4">Phosphate/phosphite/phosphonate ABC transporter substrate-binding protein</fullName>
    </submittedName>
</protein>
<name>A0ABW4B9Q9_9LACO</name>
<dbReference type="PANTHER" id="PTHR35841">
    <property type="entry name" value="PHOSPHONATES-BINDING PERIPLASMIC PROTEIN"/>
    <property type="match status" value="1"/>
</dbReference>
<reference evidence="5" key="1">
    <citation type="journal article" date="2019" name="Int. J. Syst. Evol. Microbiol.">
        <title>The Global Catalogue of Microorganisms (GCM) 10K type strain sequencing project: providing services to taxonomists for standard genome sequencing and annotation.</title>
        <authorList>
            <consortium name="The Broad Institute Genomics Platform"/>
            <consortium name="The Broad Institute Genome Sequencing Center for Infectious Disease"/>
            <person name="Wu L."/>
            <person name="Ma J."/>
        </authorList>
    </citation>
    <scope>NUCLEOTIDE SEQUENCE [LARGE SCALE GENOMIC DNA]</scope>
    <source>
        <strain evidence="5">CCM 8911</strain>
    </source>
</reference>
<feature type="signal peptide" evidence="3">
    <location>
        <begin position="1"/>
        <end position="20"/>
    </location>
</feature>
<dbReference type="InterPro" id="IPR005770">
    <property type="entry name" value="PhnD"/>
</dbReference>
<comment type="caution">
    <text evidence="4">The sequence shown here is derived from an EMBL/GenBank/DDBJ whole genome shotgun (WGS) entry which is preliminary data.</text>
</comment>
<keyword evidence="5" id="KW-1185">Reference proteome</keyword>
<dbReference type="RefSeq" id="WP_125585730.1">
    <property type="nucleotide sequence ID" value="NZ_JBHTMO010000029.1"/>
</dbReference>
<feature type="chain" id="PRO_5045064401" evidence="3">
    <location>
        <begin position="21"/>
        <end position="344"/>
    </location>
</feature>
<dbReference type="PANTHER" id="PTHR35841:SF1">
    <property type="entry name" value="PHOSPHONATES-BINDING PERIPLASMIC PROTEIN"/>
    <property type="match status" value="1"/>
</dbReference>
<dbReference type="NCBIfam" id="TIGR01098">
    <property type="entry name" value="3A0109s03R"/>
    <property type="match status" value="1"/>
</dbReference>
<proteinExistence type="inferred from homology"/>
<dbReference type="SUPFAM" id="SSF53850">
    <property type="entry name" value="Periplasmic binding protein-like II"/>
    <property type="match status" value="1"/>
</dbReference>
<dbReference type="Gene3D" id="3.40.190.10">
    <property type="entry name" value="Periplasmic binding protein-like II"/>
    <property type="match status" value="2"/>
</dbReference>
<keyword evidence="2 3" id="KW-0732">Signal</keyword>
<evidence type="ECO:0000313" key="5">
    <source>
        <dbReference type="Proteomes" id="UP001597249"/>
    </source>
</evidence>
<sequence length="344" mass="36966">MKQSLKLVLAASALSALTLAGLTGCGAKNTKADAQKKPLTMVFYPNESAKSFEGSRAALKEQLEKATGRPVRLQTTTDYNVAIQALASGKAQIANMGPAGYINAHALNNKVLPIATMSGPDGTLKGASYRSYIMVPAAKADQYKVGDKYSLTKLKGQSFSFVSNTSTSGFVVPTAALMRHFKLKDTHSLEKSGDFFQKVLYGGSHQGSALNVFKGDVAAAAFDDTDLRPYLDVTHGDYDTPGAVFTVKKNAPEPFTGMAGKAVVAIDVLPVQREPWVLNTQALDKKTQKAIKQMLLSKKFGADDRIFSKPGAKKAMLIPKATDQTKLLEVNDAWYKPTHELVGK</sequence>
<dbReference type="Pfam" id="PF12974">
    <property type="entry name" value="Phosphonate-bd"/>
    <property type="match status" value="1"/>
</dbReference>
<dbReference type="Proteomes" id="UP001597249">
    <property type="component" value="Unassembled WGS sequence"/>
</dbReference>
<accession>A0ABW4B9Q9</accession>
<dbReference type="EMBL" id="JBHTMO010000029">
    <property type="protein sequence ID" value="MFD1393737.1"/>
    <property type="molecule type" value="Genomic_DNA"/>
</dbReference>